<evidence type="ECO:0000313" key="2">
    <source>
        <dbReference type="Proteomes" id="UP001307889"/>
    </source>
</evidence>
<reference evidence="1 2" key="1">
    <citation type="submission" date="2023-09" db="EMBL/GenBank/DDBJ databases">
        <title>Nesidiocoris tenuis whole genome shotgun sequence.</title>
        <authorList>
            <person name="Shibata T."/>
            <person name="Shimoda M."/>
            <person name="Kobayashi T."/>
            <person name="Uehara T."/>
        </authorList>
    </citation>
    <scope>NUCLEOTIDE SEQUENCE [LARGE SCALE GENOMIC DNA]</scope>
    <source>
        <strain evidence="1 2">Japan</strain>
    </source>
</reference>
<organism evidence="1 2">
    <name type="scientific">Nesidiocoris tenuis</name>
    <dbReference type="NCBI Taxonomy" id="355587"/>
    <lineage>
        <taxon>Eukaryota</taxon>
        <taxon>Metazoa</taxon>
        <taxon>Ecdysozoa</taxon>
        <taxon>Arthropoda</taxon>
        <taxon>Hexapoda</taxon>
        <taxon>Insecta</taxon>
        <taxon>Pterygota</taxon>
        <taxon>Neoptera</taxon>
        <taxon>Paraneoptera</taxon>
        <taxon>Hemiptera</taxon>
        <taxon>Heteroptera</taxon>
        <taxon>Panheteroptera</taxon>
        <taxon>Cimicomorpha</taxon>
        <taxon>Miridae</taxon>
        <taxon>Dicyphina</taxon>
        <taxon>Nesidiocoris</taxon>
    </lineage>
</organism>
<accession>A0ABN7AUW0</accession>
<keyword evidence="2" id="KW-1185">Reference proteome</keyword>
<evidence type="ECO:0000313" key="1">
    <source>
        <dbReference type="EMBL" id="BES95967.1"/>
    </source>
</evidence>
<gene>
    <name evidence="1" type="ORF">NTJ_08776</name>
</gene>
<name>A0ABN7AUW0_9HEMI</name>
<proteinExistence type="predicted"/>
<sequence length="83" mass="9150">MGAGRPSASPWQPVQMEAHWWKERSAIFAFEATHMKVMRTLLPLAPATGGGGFPSTVGGAMFAKGRPVSEYRSIFYKASDYHF</sequence>
<protein>
    <submittedName>
        <fullName evidence="1">Uncharacterized protein</fullName>
    </submittedName>
</protein>
<dbReference type="EMBL" id="AP028914">
    <property type="protein sequence ID" value="BES95967.1"/>
    <property type="molecule type" value="Genomic_DNA"/>
</dbReference>
<dbReference type="Proteomes" id="UP001307889">
    <property type="component" value="Chromosome 6"/>
</dbReference>